<feature type="domain" description="DUF5666" evidence="3">
    <location>
        <begin position="187"/>
        <end position="248"/>
    </location>
</feature>
<feature type="domain" description="DUF5666" evidence="3">
    <location>
        <begin position="513"/>
        <end position="570"/>
    </location>
</feature>
<evidence type="ECO:0000313" key="4">
    <source>
        <dbReference type="EMBL" id="TDP40195.1"/>
    </source>
</evidence>
<feature type="chain" id="PRO_5020854450" description="DUF5666 domain-containing protein" evidence="2">
    <location>
        <begin position="21"/>
        <end position="580"/>
    </location>
</feature>
<feature type="region of interest" description="Disordered" evidence="1">
    <location>
        <begin position="482"/>
        <end position="512"/>
    </location>
</feature>
<dbReference type="EMBL" id="SNXI01000002">
    <property type="protein sequence ID" value="TDP40195.1"/>
    <property type="molecule type" value="Genomic_DNA"/>
</dbReference>
<dbReference type="Proteomes" id="UP000295531">
    <property type="component" value="Unassembled WGS sequence"/>
</dbReference>
<keyword evidence="5" id="KW-1185">Reference proteome</keyword>
<dbReference type="OrthoDB" id="5622949at2"/>
<dbReference type="InterPro" id="IPR043724">
    <property type="entry name" value="DUF5666"/>
</dbReference>
<dbReference type="AlphaFoldDB" id="A0A4R6PPB2"/>
<keyword evidence="2" id="KW-0732">Signal</keyword>
<comment type="caution">
    <text evidence="4">The sequence shown here is derived from an EMBL/GenBank/DDBJ whole genome shotgun (WGS) entry which is preliminary data.</text>
</comment>
<gene>
    <name evidence="4" type="ORF">DEU29_10295</name>
</gene>
<dbReference type="PROSITE" id="PS51257">
    <property type="entry name" value="PROKAR_LIPOPROTEIN"/>
    <property type="match status" value="1"/>
</dbReference>
<evidence type="ECO:0000256" key="2">
    <source>
        <dbReference type="SAM" id="SignalP"/>
    </source>
</evidence>
<accession>A0A4R6PPB2</accession>
<reference evidence="4 5" key="1">
    <citation type="submission" date="2019-03" db="EMBL/GenBank/DDBJ databases">
        <title>Freshwater and sediment microbial communities from various areas in North America, analyzing microbe dynamics in response to fracking.</title>
        <authorList>
            <person name="Lamendella R."/>
        </authorList>
    </citation>
    <scope>NUCLEOTIDE SEQUENCE [LARGE SCALE GENOMIC DNA]</scope>
    <source>
        <strain evidence="4 5">18_TX</strain>
    </source>
</reference>
<feature type="region of interest" description="Disordered" evidence="1">
    <location>
        <begin position="20"/>
        <end position="44"/>
    </location>
</feature>
<evidence type="ECO:0000259" key="3">
    <source>
        <dbReference type="Pfam" id="PF18914"/>
    </source>
</evidence>
<feature type="domain" description="DUF5666" evidence="3">
    <location>
        <begin position="267"/>
        <end position="325"/>
    </location>
</feature>
<sequence>MRFAKSLIALTVTTALTACGGSDSSDTNVSNPPPGDDNTGSTTTTVYTEGVITGFGSVYVNGQRYRSENADIALANNPAATEGDLKVGMVVSLAASESNNGDDPEATNIRYEEHLQGPISFIDTEAEVIEILGQRVVYNDLTEFDEVALADLTIGDIIEVSGYINEEGDFYATRIELENDEEEFKLKGDVTALDTSAQTFMINELTIDYSSAEFDDMSAADLEDGLYVKVEGTEFDAETLTLVATDVENKDNNVDDYDDADEIKIAGIVSNYDEATGTFDVNQYSFTVNDDTEFEDGSASRLVNGARVKVEAEYDGEQLVAEEIEFIAKSARNVSEGQVTAVDAEAQSFTVNGITFVVDDDTSYLDTSGQGARTFNYEDIAVNDWLKVIAVIDYNGDYVALKIKRTDEDDRDGEIKGVASDVSLEGMTVAGVQVSFNEQTEFEDEDDLSIDEFVALFSDDTELQVEVEGDYDGDILIASEVEIEREDDEDDDDDNDDGDDDNANDKRGKAEFEGAVESIDGESVIVNGYELRFSSDSELEIDDEEVSLEDFLAALEVGSIIEVEGIWRNQTYIEVKEAEL</sequence>
<feature type="signal peptide" evidence="2">
    <location>
        <begin position="1"/>
        <end position="20"/>
    </location>
</feature>
<dbReference type="Pfam" id="PF18914">
    <property type="entry name" value="DUF5666"/>
    <property type="match status" value="6"/>
</dbReference>
<feature type="compositionally biased region" description="Basic and acidic residues" evidence="1">
    <location>
        <begin position="503"/>
        <end position="512"/>
    </location>
</feature>
<organism evidence="4 5">
    <name type="scientific">Idiomarina aquatica</name>
    <dbReference type="NCBI Taxonomy" id="1327752"/>
    <lineage>
        <taxon>Bacteria</taxon>
        <taxon>Pseudomonadati</taxon>
        <taxon>Pseudomonadota</taxon>
        <taxon>Gammaproteobacteria</taxon>
        <taxon>Alteromonadales</taxon>
        <taxon>Idiomarinaceae</taxon>
        <taxon>Idiomarina</taxon>
    </lineage>
</organism>
<feature type="domain" description="DUF5666" evidence="3">
    <location>
        <begin position="417"/>
        <end position="482"/>
    </location>
</feature>
<protein>
    <recommendedName>
        <fullName evidence="3">DUF5666 domain-containing protein</fullName>
    </recommendedName>
</protein>
<evidence type="ECO:0000313" key="5">
    <source>
        <dbReference type="Proteomes" id="UP000295531"/>
    </source>
</evidence>
<name>A0A4R6PPB2_9GAMM</name>
<evidence type="ECO:0000256" key="1">
    <source>
        <dbReference type="SAM" id="MobiDB-lite"/>
    </source>
</evidence>
<feature type="domain" description="DUF5666" evidence="3">
    <location>
        <begin position="116"/>
        <end position="176"/>
    </location>
</feature>
<feature type="domain" description="DUF5666" evidence="3">
    <location>
        <begin position="336"/>
        <end position="404"/>
    </location>
</feature>
<proteinExistence type="predicted"/>
<dbReference type="RefSeq" id="WP_133538661.1">
    <property type="nucleotide sequence ID" value="NZ_SNXI01000002.1"/>
</dbReference>
<feature type="compositionally biased region" description="Acidic residues" evidence="1">
    <location>
        <begin position="482"/>
        <end position="502"/>
    </location>
</feature>